<evidence type="ECO:0000256" key="2">
    <source>
        <dbReference type="ARBA" id="ARBA00004496"/>
    </source>
</evidence>
<evidence type="ECO:0000313" key="7">
    <source>
        <dbReference type="EMBL" id="KMU88498.1"/>
    </source>
</evidence>
<dbReference type="InterPro" id="IPR034455">
    <property type="entry name" value="CNL1"/>
</dbReference>
<evidence type="ECO:0000256" key="6">
    <source>
        <dbReference type="ARBA" id="ARBA00029995"/>
    </source>
</evidence>
<dbReference type="Proteomes" id="UP000054563">
    <property type="component" value="Unassembled WGS sequence"/>
</dbReference>
<dbReference type="GO" id="GO:0005737">
    <property type="term" value="C:cytoplasm"/>
    <property type="evidence" value="ECO:0007669"/>
    <property type="project" value="UniProtKB-SubCell"/>
</dbReference>
<reference evidence="8" key="1">
    <citation type="journal article" date="2010" name="Genome Res.">
        <title>Population genomic sequencing of Coccidioides fungi reveals recent hybridization and transposon control.</title>
        <authorList>
            <person name="Neafsey D.E."/>
            <person name="Barker B.M."/>
            <person name="Sharpton T.J."/>
            <person name="Stajich J.E."/>
            <person name="Park D.J."/>
            <person name="Whiston E."/>
            <person name="Hung C.-Y."/>
            <person name="McMahan C."/>
            <person name="White J."/>
            <person name="Sykes S."/>
            <person name="Heiman D."/>
            <person name="Young S."/>
            <person name="Zeng Q."/>
            <person name="Abouelleil A."/>
            <person name="Aftuck L."/>
            <person name="Bessette D."/>
            <person name="Brown A."/>
            <person name="FitzGerald M."/>
            <person name="Lui A."/>
            <person name="Macdonald J.P."/>
            <person name="Priest M."/>
            <person name="Orbach M.J."/>
            <person name="Galgiani J.N."/>
            <person name="Kirkland T.N."/>
            <person name="Cole G.T."/>
            <person name="Birren B.W."/>
            <person name="Henn M.R."/>
            <person name="Taylor J.W."/>
            <person name="Rounsley S.D."/>
        </authorList>
    </citation>
    <scope>NUCLEOTIDE SEQUENCE [LARGE SCALE GENOMIC DNA]</scope>
    <source>
        <strain evidence="8">H538.4</strain>
    </source>
</reference>
<dbReference type="GO" id="GO:0007032">
    <property type="term" value="P:endosome organization"/>
    <property type="evidence" value="ECO:0007669"/>
    <property type="project" value="TreeGrafter"/>
</dbReference>
<sequence length="183" mass="20704">MLGRQFYLSKLIPHSRRASILRVCLWYTSRYQMSASMSVPDARLGLTSSEWQMVVHQQQIALQGSHNGSMISRGRGMGRSTSSSRAASAASSQGRLLLDPDSLQALYYQLDHLLRDIRRRIEYLNEQSELSIQNTYDQAGNVIADADVEIARVRQIIASIDELEMEFDKIKRIRDIVKGFAPG</sequence>
<dbReference type="PANTHER" id="PTHR39145">
    <property type="entry name" value="BIOGENESIS OF LYSOSOME-RELATED ORGANELLES COMPLEX 1 SUBUNIT CNL1"/>
    <property type="match status" value="1"/>
</dbReference>
<evidence type="ECO:0000256" key="3">
    <source>
        <dbReference type="ARBA" id="ARBA00007289"/>
    </source>
</evidence>
<name>A0A0J8ULR6_COCIT</name>
<accession>A0A0J8ULR6</accession>
<organism evidence="7 8">
    <name type="scientific">Coccidioides immitis H538.4</name>
    <dbReference type="NCBI Taxonomy" id="396776"/>
    <lineage>
        <taxon>Eukaryota</taxon>
        <taxon>Fungi</taxon>
        <taxon>Dikarya</taxon>
        <taxon>Ascomycota</taxon>
        <taxon>Pezizomycotina</taxon>
        <taxon>Eurotiomycetes</taxon>
        <taxon>Eurotiomycetidae</taxon>
        <taxon>Onygenales</taxon>
        <taxon>Onygenaceae</taxon>
        <taxon>Coccidioides</taxon>
    </lineage>
</organism>
<evidence type="ECO:0000313" key="8">
    <source>
        <dbReference type="Proteomes" id="UP000054563"/>
    </source>
</evidence>
<dbReference type="STRING" id="396776.A0A0J8ULR6"/>
<evidence type="ECO:0000256" key="4">
    <source>
        <dbReference type="ARBA" id="ARBA00014971"/>
    </source>
</evidence>
<dbReference type="GO" id="GO:0031083">
    <property type="term" value="C:BLOC-1 complex"/>
    <property type="evidence" value="ECO:0007669"/>
    <property type="project" value="InterPro"/>
</dbReference>
<evidence type="ECO:0000256" key="1">
    <source>
        <dbReference type="ARBA" id="ARBA00003807"/>
    </source>
</evidence>
<keyword evidence="5" id="KW-0963">Cytoplasm</keyword>
<dbReference type="OrthoDB" id="5424991at2759"/>
<dbReference type="EMBL" id="DS017005">
    <property type="protein sequence ID" value="KMU88498.1"/>
    <property type="molecule type" value="Genomic_DNA"/>
</dbReference>
<comment type="similarity">
    <text evidence="3">Belongs to the BLOC1S4 family.</text>
</comment>
<proteinExistence type="inferred from homology"/>
<dbReference type="PANTHER" id="PTHR39145:SF1">
    <property type="entry name" value="BIOGENESIS OF LYSOSOME-RELATED ORGANELLES COMPLEX 1 SUBUNIT CNL1"/>
    <property type="match status" value="1"/>
</dbReference>
<gene>
    <name evidence="7" type="ORF">CIHG_06298</name>
</gene>
<evidence type="ECO:0000256" key="5">
    <source>
        <dbReference type="ARBA" id="ARBA00022490"/>
    </source>
</evidence>
<dbReference type="AlphaFoldDB" id="A0A0J8ULR6"/>
<comment type="function">
    <text evidence="1">Component of the biogenesis of lysosome-related organelles complex-1 (BLOC-1), a complex that is involved in endosomal cargo sorting.</text>
</comment>
<protein>
    <recommendedName>
        <fullName evidence="4">Biogenesis of lysosome-related organelles complex 1 subunit CNL1</fullName>
    </recommendedName>
    <alternativeName>
        <fullName evidence="6">CNO-like protein 1</fullName>
    </alternativeName>
</protein>
<comment type="subcellular location">
    <subcellularLocation>
        <location evidence="2">Cytoplasm</location>
    </subcellularLocation>
</comment>
<dbReference type="eggNOG" id="ENOG502S5Q7">
    <property type="taxonomic scope" value="Eukaryota"/>
</dbReference>
<dbReference type="VEuPathDB" id="FungiDB:CIHG_06298"/>